<gene>
    <name evidence="2" type="ORF">PoB_005291500</name>
</gene>
<dbReference type="AlphaFoldDB" id="A0AAV4C175"/>
<name>A0AAV4C175_9GAST</name>
<feature type="region of interest" description="Disordered" evidence="1">
    <location>
        <begin position="61"/>
        <end position="80"/>
    </location>
</feature>
<feature type="compositionally biased region" description="Basic and acidic residues" evidence="1">
    <location>
        <begin position="71"/>
        <end position="80"/>
    </location>
</feature>
<proteinExistence type="predicted"/>
<accession>A0AAV4C175</accession>
<comment type="caution">
    <text evidence="2">The sequence shown here is derived from an EMBL/GenBank/DDBJ whole genome shotgun (WGS) entry which is preliminary data.</text>
</comment>
<feature type="region of interest" description="Disordered" evidence="1">
    <location>
        <begin position="191"/>
        <end position="220"/>
    </location>
</feature>
<protein>
    <submittedName>
        <fullName evidence="2">Structural maintenance of chromosomes protein 2</fullName>
    </submittedName>
</protein>
<sequence>MAARMSDRSTQRKEDYLEWLCAQFCVNSRAYVSAAKAALRSQTRENAAEIFETAIDILSQDFPDPTSIDGQLKEEKDGDGNELNSLKDRMDQVEKQLQEAQNNHSFSESRTKKNIQRLDAEIGSLKNKVETQASETEGSIKELTVISKENSTNIQGLRKLQNLLKQKNQAAVAPATPLSTSAISGPATAVSTSAISGPATTVSPSAMSGPPTAASTSAISGSPTAVIRGRGFRSLPLTLMLDSLSMNSSTPKTHLSQPKLIPVVTSQPWDCLAMLGLPSSGVYVENVEPFHPTRNHKITRVHQSSDVFCKSVPQIEDPCGGAITSDGSILVTDRHNKTLHLVLSQWIWIKQL</sequence>
<evidence type="ECO:0000256" key="1">
    <source>
        <dbReference type="SAM" id="MobiDB-lite"/>
    </source>
</evidence>
<dbReference type="EMBL" id="BLXT01005830">
    <property type="protein sequence ID" value="GFO26410.1"/>
    <property type="molecule type" value="Genomic_DNA"/>
</dbReference>
<evidence type="ECO:0000313" key="3">
    <source>
        <dbReference type="Proteomes" id="UP000735302"/>
    </source>
</evidence>
<feature type="compositionally biased region" description="Polar residues" evidence="1">
    <location>
        <begin position="191"/>
        <end position="206"/>
    </location>
</feature>
<organism evidence="2 3">
    <name type="scientific">Plakobranchus ocellatus</name>
    <dbReference type="NCBI Taxonomy" id="259542"/>
    <lineage>
        <taxon>Eukaryota</taxon>
        <taxon>Metazoa</taxon>
        <taxon>Spiralia</taxon>
        <taxon>Lophotrochozoa</taxon>
        <taxon>Mollusca</taxon>
        <taxon>Gastropoda</taxon>
        <taxon>Heterobranchia</taxon>
        <taxon>Euthyneura</taxon>
        <taxon>Panpulmonata</taxon>
        <taxon>Sacoglossa</taxon>
        <taxon>Placobranchoidea</taxon>
        <taxon>Plakobranchidae</taxon>
        <taxon>Plakobranchus</taxon>
    </lineage>
</organism>
<evidence type="ECO:0000313" key="2">
    <source>
        <dbReference type="EMBL" id="GFO26410.1"/>
    </source>
</evidence>
<reference evidence="2 3" key="1">
    <citation type="journal article" date="2021" name="Elife">
        <title>Chloroplast acquisition without the gene transfer in kleptoplastic sea slugs, Plakobranchus ocellatus.</title>
        <authorList>
            <person name="Maeda T."/>
            <person name="Takahashi S."/>
            <person name="Yoshida T."/>
            <person name="Shimamura S."/>
            <person name="Takaki Y."/>
            <person name="Nagai Y."/>
            <person name="Toyoda A."/>
            <person name="Suzuki Y."/>
            <person name="Arimoto A."/>
            <person name="Ishii H."/>
            <person name="Satoh N."/>
            <person name="Nishiyama T."/>
            <person name="Hasebe M."/>
            <person name="Maruyama T."/>
            <person name="Minagawa J."/>
            <person name="Obokata J."/>
            <person name="Shigenobu S."/>
        </authorList>
    </citation>
    <scope>NUCLEOTIDE SEQUENCE [LARGE SCALE GENOMIC DNA]</scope>
</reference>
<dbReference type="Proteomes" id="UP000735302">
    <property type="component" value="Unassembled WGS sequence"/>
</dbReference>
<keyword evidence="3" id="KW-1185">Reference proteome</keyword>